<keyword evidence="3" id="KW-1185">Reference proteome</keyword>
<dbReference type="HOGENOM" id="CLU_2499047_0_0_1"/>
<proteinExistence type="predicted"/>
<feature type="region of interest" description="Disordered" evidence="1">
    <location>
        <begin position="1"/>
        <end position="31"/>
    </location>
</feature>
<comment type="caution">
    <text evidence="2">The sequence shown here is derived from an EMBL/GenBank/DDBJ whole genome shotgun (WGS) entry which is preliminary data.</text>
</comment>
<organism evidence="2 3">
    <name type="scientific">Rhizophagus irregularis (strain DAOM 197198w)</name>
    <name type="common">Glomus intraradices</name>
    <dbReference type="NCBI Taxonomy" id="1432141"/>
    <lineage>
        <taxon>Eukaryota</taxon>
        <taxon>Fungi</taxon>
        <taxon>Fungi incertae sedis</taxon>
        <taxon>Mucoromycota</taxon>
        <taxon>Glomeromycotina</taxon>
        <taxon>Glomeromycetes</taxon>
        <taxon>Glomerales</taxon>
        <taxon>Glomeraceae</taxon>
        <taxon>Rhizophagus</taxon>
    </lineage>
</organism>
<sequence length="86" mass="9309">MRVLAAIGQGPGGPWQVDKQKESGSWQGCKSSNDANTQLARGKVLCTNHQELVVTNGAPTERLVPSTLRHTFTPSSAKGFTPWWGF</sequence>
<dbReference type="Proteomes" id="UP000022910">
    <property type="component" value="Unassembled WGS sequence"/>
</dbReference>
<gene>
    <name evidence="2" type="ORF">RirG_031720</name>
</gene>
<protein>
    <submittedName>
        <fullName evidence="2">Uncharacterized protein</fullName>
    </submittedName>
</protein>
<reference evidence="2 3" key="1">
    <citation type="submission" date="2014-02" db="EMBL/GenBank/DDBJ databases">
        <title>Single nucleus genome sequencing reveals high similarity among nuclei of an endomycorrhizal fungus.</title>
        <authorList>
            <person name="Lin K."/>
            <person name="Geurts R."/>
            <person name="Zhang Z."/>
            <person name="Limpens E."/>
            <person name="Saunders D.G."/>
            <person name="Mu D."/>
            <person name="Pang E."/>
            <person name="Cao H."/>
            <person name="Cha H."/>
            <person name="Lin T."/>
            <person name="Zhou Q."/>
            <person name="Shang Y."/>
            <person name="Li Y."/>
            <person name="Ivanov S."/>
            <person name="Sharma T."/>
            <person name="Velzen R.V."/>
            <person name="Ruijter N.D."/>
            <person name="Aanen D.K."/>
            <person name="Win J."/>
            <person name="Kamoun S."/>
            <person name="Bisseling T."/>
            <person name="Huang S."/>
        </authorList>
    </citation>
    <scope>NUCLEOTIDE SEQUENCE [LARGE SCALE GENOMIC DNA]</scope>
    <source>
        <strain evidence="3">DAOM197198w</strain>
    </source>
</reference>
<evidence type="ECO:0000313" key="2">
    <source>
        <dbReference type="EMBL" id="EXX76594.1"/>
    </source>
</evidence>
<dbReference type="AlphaFoldDB" id="A0A015LA67"/>
<accession>A0A015LA67</accession>
<name>A0A015LA67_RHIIW</name>
<dbReference type="EMBL" id="JEMT01012028">
    <property type="protein sequence ID" value="EXX76594.1"/>
    <property type="molecule type" value="Genomic_DNA"/>
</dbReference>
<evidence type="ECO:0000313" key="3">
    <source>
        <dbReference type="Proteomes" id="UP000022910"/>
    </source>
</evidence>
<evidence type="ECO:0000256" key="1">
    <source>
        <dbReference type="SAM" id="MobiDB-lite"/>
    </source>
</evidence>